<accession>S3E917</accession>
<dbReference type="Proteomes" id="UP000016922">
    <property type="component" value="Unassembled WGS sequence"/>
</dbReference>
<keyword evidence="6" id="KW-0560">Oxidoreductase</keyword>
<dbReference type="PANTHER" id="PTHR43161">
    <property type="entry name" value="SORBITOL DEHYDROGENASE"/>
    <property type="match status" value="1"/>
</dbReference>
<keyword evidence="9" id="KW-1133">Transmembrane helix</keyword>
<dbReference type="GO" id="GO:0006062">
    <property type="term" value="P:sorbitol catabolic process"/>
    <property type="evidence" value="ECO:0007669"/>
    <property type="project" value="TreeGrafter"/>
</dbReference>
<dbReference type="InterPro" id="IPR045306">
    <property type="entry name" value="SDH-like"/>
</dbReference>
<sequence length="386" mass="41415">MPSATYSNKAQVLFGPKDLRLTPRDLSGPLADEVQIAVRSTTLCGSDVHYYTHFANGDIIVREPLSQGHEASGDIVSLGSDVEKSGHLKIGARVAIEAGIPCGICEVCEDGRYNLCDDMRFRSSAVSFPHFQGTLQERLNHPAKWCHLLPETISYEEGALLEPLSVAVHAVRKARVSSTSSCLILGAGAVGLLVAAVLRTIGCSEVVMADIAGNRLDFAKKHGFASEVSTILAKRGKEPEEKLQIAREVASSLLELRPKSHKSSLKYHVTFECTGVESCVQTAIYSTRAGGNVVLVGMGSPVQTLPMSVVGNREVDLLGVWRYAKTYPEAMKIMQASKDSSAGIPDIRKLITHSFEGLNTVPDAFGLAAKTTDGDGNLVIKVVINN</sequence>
<dbReference type="Pfam" id="PF00107">
    <property type="entry name" value="ADH_zinc_N"/>
    <property type="match status" value="1"/>
</dbReference>
<dbReference type="RefSeq" id="XP_008078693.1">
    <property type="nucleotide sequence ID" value="XM_008080502.1"/>
</dbReference>
<dbReference type="Gene3D" id="3.90.180.10">
    <property type="entry name" value="Medium-chain alcohol dehydrogenases, catalytic domain"/>
    <property type="match status" value="1"/>
</dbReference>
<keyword evidence="7" id="KW-0520">NAD</keyword>
<dbReference type="EMBL" id="KE145356">
    <property type="protein sequence ID" value="EPE34758.1"/>
    <property type="molecule type" value="Genomic_DNA"/>
</dbReference>
<feature type="domain" description="Alcohol dehydrogenase-like C-terminal" evidence="10">
    <location>
        <begin position="189"/>
        <end position="335"/>
    </location>
</feature>
<dbReference type="GO" id="GO:0008270">
    <property type="term" value="F:zinc ion binding"/>
    <property type="evidence" value="ECO:0007669"/>
    <property type="project" value="InterPro"/>
</dbReference>
<dbReference type="OrthoDB" id="5363962at2759"/>
<evidence type="ECO:0000256" key="5">
    <source>
        <dbReference type="ARBA" id="ARBA00022833"/>
    </source>
</evidence>
<reference evidence="12 13" key="1">
    <citation type="journal article" date="2013" name="BMC Genomics">
        <title>Genomics-driven discovery of the pneumocandin biosynthetic gene cluster in the fungus Glarea lozoyensis.</title>
        <authorList>
            <person name="Chen L."/>
            <person name="Yue Q."/>
            <person name="Zhang X."/>
            <person name="Xiang M."/>
            <person name="Wang C."/>
            <person name="Li S."/>
            <person name="Che Y."/>
            <person name="Ortiz-Lopez F.J."/>
            <person name="Bills G.F."/>
            <person name="Liu X."/>
            <person name="An Z."/>
        </authorList>
    </citation>
    <scope>NUCLEOTIDE SEQUENCE [LARGE SCALE GENOMIC DNA]</scope>
    <source>
        <strain evidence="13">ATCC 20868 / MF5171</strain>
    </source>
</reference>
<comment type="cofactor">
    <cofactor evidence="1 8">
        <name>Zn(2+)</name>
        <dbReference type="ChEBI" id="CHEBI:29105"/>
    </cofactor>
</comment>
<dbReference type="GO" id="GO:0003939">
    <property type="term" value="F:L-iditol 2-dehydrogenase (NAD+) activity"/>
    <property type="evidence" value="ECO:0007669"/>
    <property type="project" value="TreeGrafter"/>
</dbReference>
<dbReference type="SUPFAM" id="SSF51735">
    <property type="entry name" value="NAD(P)-binding Rossmann-fold domains"/>
    <property type="match status" value="1"/>
</dbReference>
<dbReference type="PROSITE" id="PS00059">
    <property type="entry name" value="ADH_ZINC"/>
    <property type="match status" value="1"/>
</dbReference>
<dbReference type="HOGENOM" id="CLU_026673_11_5_1"/>
<evidence type="ECO:0000256" key="8">
    <source>
        <dbReference type="RuleBase" id="RU361277"/>
    </source>
</evidence>
<dbReference type="GeneID" id="19469499"/>
<protein>
    <submittedName>
        <fullName evidence="12">GroES-like protein</fullName>
    </submittedName>
</protein>
<dbReference type="InterPro" id="IPR013149">
    <property type="entry name" value="ADH-like_C"/>
</dbReference>
<keyword evidence="4 8" id="KW-0479">Metal-binding</keyword>
<dbReference type="InterPro" id="IPR011032">
    <property type="entry name" value="GroES-like_sf"/>
</dbReference>
<keyword evidence="9" id="KW-0472">Membrane</keyword>
<dbReference type="KEGG" id="glz:GLAREA_10452"/>
<dbReference type="SUPFAM" id="SSF50129">
    <property type="entry name" value="GroES-like"/>
    <property type="match status" value="1"/>
</dbReference>
<evidence type="ECO:0000256" key="3">
    <source>
        <dbReference type="ARBA" id="ARBA00008072"/>
    </source>
</evidence>
<dbReference type="InterPro" id="IPR036291">
    <property type="entry name" value="NAD(P)-bd_dom_sf"/>
</dbReference>
<dbReference type="InterPro" id="IPR013154">
    <property type="entry name" value="ADH-like_N"/>
</dbReference>
<evidence type="ECO:0000256" key="1">
    <source>
        <dbReference type="ARBA" id="ARBA00001947"/>
    </source>
</evidence>
<dbReference type="Gene3D" id="3.40.50.720">
    <property type="entry name" value="NAD(P)-binding Rossmann-like Domain"/>
    <property type="match status" value="1"/>
</dbReference>
<organism evidence="12 13">
    <name type="scientific">Glarea lozoyensis (strain ATCC 20868 / MF5171)</name>
    <dbReference type="NCBI Taxonomy" id="1116229"/>
    <lineage>
        <taxon>Eukaryota</taxon>
        <taxon>Fungi</taxon>
        <taxon>Dikarya</taxon>
        <taxon>Ascomycota</taxon>
        <taxon>Pezizomycotina</taxon>
        <taxon>Leotiomycetes</taxon>
        <taxon>Helotiales</taxon>
        <taxon>Helotiaceae</taxon>
        <taxon>Glarea</taxon>
    </lineage>
</organism>
<evidence type="ECO:0000259" key="10">
    <source>
        <dbReference type="Pfam" id="PF00107"/>
    </source>
</evidence>
<comment type="pathway">
    <text evidence="2">Carbohydrate degradation.</text>
</comment>
<dbReference type="OMA" id="CYPRAIE"/>
<comment type="similarity">
    <text evidence="3 8">Belongs to the zinc-containing alcohol dehydrogenase family.</text>
</comment>
<gene>
    <name evidence="12" type="ORF">GLAREA_10452</name>
</gene>
<proteinExistence type="inferred from homology"/>
<feature type="transmembrane region" description="Helical" evidence="9">
    <location>
        <begin position="182"/>
        <end position="201"/>
    </location>
</feature>
<dbReference type="FunFam" id="3.40.50.720:FF:000068">
    <property type="entry name" value="Sorbitol dehydrogenase"/>
    <property type="match status" value="1"/>
</dbReference>
<evidence type="ECO:0000256" key="9">
    <source>
        <dbReference type="SAM" id="Phobius"/>
    </source>
</evidence>
<dbReference type="CDD" id="cd05285">
    <property type="entry name" value="sorbitol_DH"/>
    <property type="match status" value="1"/>
</dbReference>
<evidence type="ECO:0000256" key="7">
    <source>
        <dbReference type="ARBA" id="ARBA00023027"/>
    </source>
</evidence>
<dbReference type="Pfam" id="PF08240">
    <property type="entry name" value="ADH_N"/>
    <property type="match status" value="1"/>
</dbReference>
<dbReference type="PANTHER" id="PTHR43161:SF25">
    <property type="entry name" value="ALCOHOL DEHYDROGENASE, PUTATIVE (AFU_ORTHOLOGUE AFUA_1G14390)-RELATED"/>
    <property type="match status" value="1"/>
</dbReference>
<dbReference type="eggNOG" id="KOG0024">
    <property type="taxonomic scope" value="Eukaryota"/>
</dbReference>
<evidence type="ECO:0000256" key="6">
    <source>
        <dbReference type="ARBA" id="ARBA00023002"/>
    </source>
</evidence>
<dbReference type="InterPro" id="IPR002328">
    <property type="entry name" value="ADH_Zn_CS"/>
</dbReference>
<evidence type="ECO:0000313" key="12">
    <source>
        <dbReference type="EMBL" id="EPE34758.1"/>
    </source>
</evidence>
<keyword evidence="9" id="KW-0812">Transmembrane</keyword>
<name>S3E917_GLAL2</name>
<evidence type="ECO:0000256" key="4">
    <source>
        <dbReference type="ARBA" id="ARBA00022723"/>
    </source>
</evidence>
<dbReference type="STRING" id="1116229.S3E917"/>
<dbReference type="AlphaFoldDB" id="S3E917"/>
<feature type="domain" description="Alcohol dehydrogenase-like N-terminal" evidence="11">
    <location>
        <begin position="31"/>
        <end position="151"/>
    </location>
</feature>
<evidence type="ECO:0000259" key="11">
    <source>
        <dbReference type="Pfam" id="PF08240"/>
    </source>
</evidence>
<keyword evidence="5 8" id="KW-0862">Zinc</keyword>
<evidence type="ECO:0000256" key="2">
    <source>
        <dbReference type="ARBA" id="ARBA00004921"/>
    </source>
</evidence>
<keyword evidence="13" id="KW-1185">Reference proteome</keyword>
<evidence type="ECO:0000313" key="13">
    <source>
        <dbReference type="Proteomes" id="UP000016922"/>
    </source>
</evidence>